<evidence type="ECO:0008006" key="4">
    <source>
        <dbReference type="Google" id="ProtNLM"/>
    </source>
</evidence>
<keyword evidence="1" id="KW-1133">Transmembrane helix</keyword>
<comment type="caution">
    <text evidence="2">The sequence shown here is derived from an EMBL/GenBank/DDBJ whole genome shotgun (WGS) entry which is preliminary data.</text>
</comment>
<reference evidence="3" key="1">
    <citation type="submission" date="2015-07" db="EMBL/GenBank/DDBJ databases">
        <title>Discovery of a poly(ethylene terephthalate assimilation.</title>
        <authorList>
            <person name="Yoshida S."/>
            <person name="Hiraga K."/>
            <person name="Takehana T."/>
            <person name="Taniguchi I."/>
            <person name="Yamaji H."/>
            <person name="Maeda Y."/>
            <person name="Toyohara K."/>
            <person name="Miyamoto K."/>
            <person name="Kimura Y."/>
            <person name="Oda K."/>
        </authorList>
    </citation>
    <scope>NUCLEOTIDE SEQUENCE [LARGE SCALE GENOMIC DNA]</scope>
    <source>
        <strain evidence="3">NBRC 110686 / TISTR 2288 / 201-F6</strain>
    </source>
</reference>
<name>A0A0K8NU04_PISS1</name>
<dbReference type="InterPro" id="IPR012902">
    <property type="entry name" value="N_methyl_site"/>
</dbReference>
<keyword evidence="1" id="KW-0812">Transmembrane</keyword>
<evidence type="ECO:0000313" key="2">
    <source>
        <dbReference type="EMBL" id="GAP33867.1"/>
    </source>
</evidence>
<protein>
    <recommendedName>
        <fullName evidence="4">General secretion pathway protein I</fullName>
    </recommendedName>
</protein>
<reference evidence="2 3" key="2">
    <citation type="journal article" date="2016" name="Science">
        <title>A bacterium that degrades and assimilates poly(ethylene terephthalate).</title>
        <authorList>
            <person name="Yoshida S."/>
            <person name="Hiraga K."/>
            <person name="Takehana T."/>
            <person name="Taniguchi I."/>
            <person name="Yamaji H."/>
            <person name="Maeda Y."/>
            <person name="Toyohara K."/>
            <person name="Miyamoto K."/>
            <person name="Kimura Y."/>
            <person name="Oda K."/>
        </authorList>
    </citation>
    <scope>NUCLEOTIDE SEQUENCE [LARGE SCALE GENOMIC DNA]</scope>
    <source>
        <strain evidence="3">NBRC 110686 / TISTR 2288 / 201-F6</strain>
    </source>
</reference>
<proteinExistence type="predicted"/>
<keyword evidence="1" id="KW-0472">Membrane</keyword>
<evidence type="ECO:0000256" key="1">
    <source>
        <dbReference type="SAM" id="Phobius"/>
    </source>
</evidence>
<dbReference type="PROSITE" id="PS00409">
    <property type="entry name" value="PROKAR_NTER_METHYL"/>
    <property type="match status" value="1"/>
</dbReference>
<dbReference type="STRING" id="1547922.ISF6_1122"/>
<dbReference type="NCBIfam" id="TIGR02532">
    <property type="entry name" value="IV_pilin_GFxxxE"/>
    <property type="match status" value="1"/>
</dbReference>
<gene>
    <name evidence="2" type="ORF">ISF6_1122</name>
</gene>
<organism evidence="2 3">
    <name type="scientific">Piscinibacter sakaiensis</name>
    <name type="common">Ideonella sakaiensis</name>
    <dbReference type="NCBI Taxonomy" id="1547922"/>
    <lineage>
        <taxon>Bacteria</taxon>
        <taxon>Pseudomonadati</taxon>
        <taxon>Pseudomonadota</taxon>
        <taxon>Betaproteobacteria</taxon>
        <taxon>Burkholderiales</taxon>
        <taxon>Sphaerotilaceae</taxon>
        <taxon>Piscinibacter</taxon>
    </lineage>
</organism>
<sequence>MRPTRAAGFSLIEVLAAMVIFSTGAVILFSWIGQTADRLGRLGREQQQLFAELVGLEYARSLNPMRQPNGRVVIDEVDVSWETTPIGQETPSRFGAAEGLYMVQLYRVQLTTRPRRAEASTRALYLAGWRERENVDRNAGIDRLIGRDAARPGP</sequence>
<accession>A0A0K8NU04</accession>
<evidence type="ECO:0000313" key="3">
    <source>
        <dbReference type="Proteomes" id="UP000037660"/>
    </source>
</evidence>
<dbReference type="EMBL" id="BBYR01000002">
    <property type="protein sequence ID" value="GAP33867.1"/>
    <property type="molecule type" value="Genomic_DNA"/>
</dbReference>
<dbReference type="AlphaFoldDB" id="A0A0K8NU04"/>
<dbReference type="Pfam" id="PF07963">
    <property type="entry name" value="N_methyl"/>
    <property type="match status" value="1"/>
</dbReference>
<keyword evidence="3" id="KW-1185">Reference proteome</keyword>
<dbReference type="Proteomes" id="UP000037660">
    <property type="component" value="Unassembled WGS sequence"/>
</dbReference>
<feature type="transmembrane region" description="Helical" evidence="1">
    <location>
        <begin position="6"/>
        <end position="32"/>
    </location>
</feature>